<evidence type="ECO:0000256" key="1">
    <source>
        <dbReference type="SAM" id="MobiDB-lite"/>
    </source>
</evidence>
<protein>
    <submittedName>
        <fullName evidence="2">Uncharacterized protein</fullName>
    </submittedName>
</protein>
<evidence type="ECO:0000313" key="3">
    <source>
        <dbReference type="Proteomes" id="UP000034164"/>
    </source>
</evidence>
<dbReference type="EMBL" id="LCZI01000292">
    <property type="protein sequence ID" value="KKZ67293.1"/>
    <property type="molecule type" value="Genomic_DNA"/>
</dbReference>
<proteinExistence type="predicted"/>
<feature type="region of interest" description="Disordered" evidence="1">
    <location>
        <begin position="66"/>
        <end position="85"/>
    </location>
</feature>
<evidence type="ECO:0000313" key="2">
    <source>
        <dbReference type="EMBL" id="KKZ67293.1"/>
    </source>
</evidence>
<sequence>MCKKIRRPLASGHRIPAHQPPWPHFLQTDEFLNAEVEPLSEATMSADNTLSSRLQTMLELQQQQMADMHATEQPTNTSWPTEGLSSDAKGRPAYFYHWIFAKLNVDEDAIHRFTNQSTAD</sequence>
<name>A0A0G2I9S7_9EURO</name>
<organism evidence="2 3">
    <name type="scientific">[Emmonsia] crescens</name>
    <dbReference type="NCBI Taxonomy" id="73230"/>
    <lineage>
        <taxon>Eukaryota</taxon>
        <taxon>Fungi</taxon>
        <taxon>Dikarya</taxon>
        <taxon>Ascomycota</taxon>
        <taxon>Pezizomycotina</taxon>
        <taxon>Eurotiomycetes</taxon>
        <taxon>Eurotiomycetidae</taxon>
        <taxon>Onygenales</taxon>
        <taxon>Ajellomycetaceae</taxon>
        <taxon>Emergomyces</taxon>
    </lineage>
</organism>
<dbReference type="VEuPathDB" id="FungiDB:EMCG_07025"/>
<reference evidence="3" key="1">
    <citation type="journal article" date="2015" name="PLoS Genet.">
        <title>The dynamic genome and transcriptome of the human fungal pathogen Blastomyces and close relative Emmonsia.</title>
        <authorList>
            <person name="Munoz J.F."/>
            <person name="Gauthier G.M."/>
            <person name="Desjardins C.A."/>
            <person name="Gallo J.E."/>
            <person name="Holder J."/>
            <person name="Sullivan T.D."/>
            <person name="Marty A.J."/>
            <person name="Carmen J.C."/>
            <person name="Chen Z."/>
            <person name="Ding L."/>
            <person name="Gujja S."/>
            <person name="Magrini V."/>
            <person name="Misas E."/>
            <person name="Mitreva M."/>
            <person name="Priest M."/>
            <person name="Saif S."/>
            <person name="Whiston E.A."/>
            <person name="Young S."/>
            <person name="Zeng Q."/>
            <person name="Goldman W.E."/>
            <person name="Mardis E.R."/>
            <person name="Taylor J.W."/>
            <person name="McEwen J.G."/>
            <person name="Clay O.K."/>
            <person name="Klein B.S."/>
            <person name="Cuomo C.A."/>
        </authorList>
    </citation>
    <scope>NUCLEOTIDE SEQUENCE [LARGE SCALE GENOMIC DNA]</scope>
    <source>
        <strain evidence="3">UAMH 3008</strain>
    </source>
</reference>
<gene>
    <name evidence="2" type="ORF">EMCG_07025</name>
</gene>
<comment type="caution">
    <text evidence="2">The sequence shown here is derived from an EMBL/GenBank/DDBJ whole genome shotgun (WGS) entry which is preliminary data.</text>
</comment>
<dbReference type="Proteomes" id="UP000034164">
    <property type="component" value="Unassembled WGS sequence"/>
</dbReference>
<dbReference type="AlphaFoldDB" id="A0A0G2I9S7"/>
<feature type="region of interest" description="Disordered" evidence="1">
    <location>
        <begin position="1"/>
        <end position="22"/>
    </location>
</feature>
<accession>A0A0G2I9S7</accession>
<feature type="compositionally biased region" description="Polar residues" evidence="1">
    <location>
        <begin position="72"/>
        <end position="84"/>
    </location>
</feature>